<organism evidence="1 2">
    <name type="scientific">Ricinus communis</name>
    <name type="common">Castor bean</name>
    <dbReference type="NCBI Taxonomy" id="3988"/>
    <lineage>
        <taxon>Eukaryota</taxon>
        <taxon>Viridiplantae</taxon>
        <taxon>Streptophyta</taxon>
        <taxon>Embryophyta</taxon>
        <taxon>Tracheophyta</taxon>
        <taxon>Spermatophyta</taxon>
        <taxon>Magnoliopsida</taxon>
        <taxon>eudicotyledons</taxon>
        <taxon>Gunneridae</taxon>
        <taxon>Pentapetalae</taxon>
        <taxon>rosids</taxon>
        <taxon>fabids</taxon>
        <taxon>Malpighiales</taxon>
        <taxon>Euphorbiaceae</taxon>
        <taxon>Acalyphoideae</taxon>
        <taxon>Acalypheae</taxon>
        <taxon>Ricinus</taxon>
    </lineage>
</organism>
<proteinExistence type="predicted"/>
<protein>
    <submittedName>
        <fullName evidence="1">Uncharacterized protein</fullName>
    </submittedName>
</protein>
<keyword evidence="2" id="KW-1185">Reference proteome</keyword>
<reference evidence="2" key="1">
    <citation type="journal article" date="2010" name="Nat. Biotechnol.">
        <title>Draft genome sequence of the oilseed species Ricinus communis.</title>
        <authorList>
            <person name="Chan A.P."/>
            <person name="Crabtree J."/>
            <person name="Zhao Q."/>
            <person name="Lorenzi H."/>
            <person name="Orvis J."/>
            <person name="Puiu D."/>
            <person name="Melake-Berhan A."/>
            <person name="Jones K.M."/>
            <person name="Redman J."/>
            <person name="Chen G."/>
            <person name="Cahoon E.B."/>
            <person name="Gedil M."/>
            <person name="Stanke M."/>
            <person name="Haas B.J."/>
            <person name="Wortman J.R."/>
            <person name="Fraser-Liggett C.M."/>
            <person name="Ravel J."/>
            <person name="Rabinowicz P.D."/>
        </authorList>
    </citation>
    <scope>NUCLEOTIDE SEQUENCE [LARGE SCALE GENOMIC DNA]</scope>
    <source>
        <strain evidence="2">cv. Hale</strain>
    </source>
</reference>
<dbReference type="InParanoid" id="B9T3P4"/>
<dbReference type="EMBL" id="EQ974428">
    <property type="protein sequence ID" value="EEF29517.1"/>
    <property type="molecule type" value="Genomic_DNA"/>
</dbReference>
<sequence length="99" mass="11046">MCPGTTDTESRGIINGEHLVSKDGAYNEDTMRARGEAKFLHGLLRRIPVTSNLGQQLPLNEQKKRCSLFLYKDAPKNAKTAYPGVWWGPKTRAIISTTK</sequence>
<dbReference type="Proteomes" id="UP000008311">
    <property type="component" value="Unassembled WGS sequence"/>
</dbReference>
<accession>B9T3P4</accession>
<dbReference type="AlphaFoldDB" id="B9T3P4"/>
<evidence type="ECO:0000313" key="2">
    <source>
        <dbReference type="Proteomes" id="UP000008311"/>
    </source>
</evidence>
<name>B9T3P4_RICCO</name>
<gene>
    <name evidence="1" type="ORF">RCOM_0377020</name>
</gene>
<evidence type="ECO:0000313" key="1">
    <source>
        <dbReference type="EMBL" id="EEF29517.1"/>
    </source>
</evidence>